<feature type="domain" description="GFO/IDH/MocA-like oxidoreductase" evidence="3">
    <location>
        <begin position="136"/>
        <end position="271"/>
    </location>
</feature>
<dbReference type="RefSeq" id="WP_092814666.1">
    <property type="nucleotide sequence ID" value="NZ_FNWU01000001.1"/>
</dbReference>
<dbReference type="InterPro" id="IPR000683">
    <property type="entry name" value="Gfo/Idh/MocA-like_OxRdtase_N"/>
</dbReference>
<dbReference type="SUPFAM" id="SSF51735">
    <property type="entry name" value="NAD(P)-binding Rossmann-fold domains"/>
    <property type="match status" value="1"/>
</dbReference>
<dbReference type="GO" id="GO:0016491">
    <property type="term" value="F:oxidoreductase activity"/>
    <property type="evidence" value="ECO:0007669"/>
    <property type="project" value="UniProtKB-KW"/>
</dbReference>
<reference evidence="4 5" key="1">
    <citation type="submission" date="2016-10" db="EMBL/GenBank/DDBJ databases">
        <authorList>
            <person name="de Groot N.N."/>
        </authorList>
    </citation>
    <scope>NUCLEOTIDE SEQUENCE [LARGE SCALE GENOMIC DNA]</scope>
    <source>
        <strain evidence="4 5">IBRC-M10418</strain>
    </source>
</reference>
<keyword evidence="5" id="KW-1185">Reference proteome</keyword>
<dbReference type="AlphaFoldDB" id="A0A1H6I344"/>
<dbReference type="Pfam" id="PF01408">
    <property type="entry name" value="GFO_IDH_MocA"/>
    <property type="match status" value="1"/>
</dbReference>
<dbReference type="Gene3D" id="3.40.50.720">
    <property type="entry name" value="NAD(P)-binding Rossmann-like Domain"/>
    <property type="match status" value="1"/>
</dbReference>
<dbReference type="InterPro" id="IPR036291">
    <property type="entry name" value="NAD(P)-bd_dom_sf"/>
</dbReference>
<name>A0A1H6I344_9EURY</name>
<evidence type="ECO:0000256" key="1">
    <source>
        <dbReference type="ARBA" id="ARBA00023002"/>
    </source>
</evidence>
<evidence type="ECO:0000313" key="5">
    <source>
        <dbReference type="Proteomes" id="UP000199215"/>
    </source>
</evidence>
<dbReference type="InterPro" id="IPR055170">
    <property type="entry name" value="GFO_IDH_MocA-like_dom"/>
</dbReference>
<dbReference type="Pfam" id="PF22725">
    <property type="entry name" value="GFO_IDH_MocA_C3"/>
    <property type="match status" value="1"/>
</dbReference>
<dbReference type="SUPFAM" id="SSF55347">
    <property type="entry name" value="Glyceraldehyde-3-phosphate dehydrogenase-like, C-terminal domain"/>
    <property type="match status" value="1"/>
</dbReference>
<dbReference type="InterPro" id="IPR050463">
    <property type="entry name" value="Gfo/Idh/MocA_oxidrdct_glycsds"/>
</dbReference>
<feature type="domain" description="Gfo/Idh/MocA-like oxidoreductase N-terminal" evidence="2">
    <location>
        <begin position="4"/>
        <end position="123"/>
    </location>
</feature>
<organism evidence="4 5">
    <name type="scientific">Halopenitus malekzadehii</name>
    <dbReference type="NCBI Taxonomy" id="1267564"/>
    <lineage>
        <taxon>Archaea</taxon>
        <taxon>Methanobacteriati</taxon>
        <taxon>Methanobacteriota</taxon>
        <taxon>Stenosarchaea group</taxon>
        <taxon>Halobacteria</taxon>
        <taxon>Halobacteriales</taxon>
        <taxon>Haloferacaceae</taxon>
        <taxon>Halopenitus</taxon>
    </lineage>
</organism>
<proteinExistence type="predicted"/>
<keyword evidence="1" id="KW-0560">Oxidoreductase</keyword>
<dbReference type="STRING" id="1267564.SAMN05192561_101843"/>
<dbReference type="EMBL" id="FNWU01000001">
    <property type="protein sequence ID" value="SEH41915.1"/>
    <property type="molecule type" value="Genomic_DNA"/>
</dbReference>
<dbReference type="GO" id="GO:0000166">
    <property type="term" value="F:nucleotide binding"/>
    <property type="evidence" value="ECO:0007669"/>
    <property type="project" value="InterPro"/>
</dbReference>
<dbReference type="Proteomes" id="UP000199215">
    <property type="component" value="Unassembled WGS sequence"/>
</dbReference>
<dbReference type="OrthoDB" id="30889at2157"/>
<accession>A0A1H6I344</accession>
<dbReference type="PANTHER" id="PTHR43818:SF11">
    <property type="entry name" value="BCDNA.GH03377"/>
    <property type="match status" value="1"/>
</dbReference>
<evidence type="ECO:0000259" key="2">
    <source>
        <dbReference type="Pfam" id="PF01408"/>
    </source>
</evidence>
<evidence type="ECO:0000259" key="3">
    <source>
        <dbReference type="Pfam" id="PF22725"/>
    </source>
</evidence>
<protein>
    <submittedName>
        <fullName evidence="4">Predicted dehydrogenase</fullName>
    </submittedName>
</protein>
<evidence type="ECO:0000313" key="4">
    <source>
        <dbReference type="EMBL" id="SEH41915.1"/>
    </source>
</evidence>
<dbReference type="PANTHER" id="PTHR43818">
    <property type="entry name" value="BCDNA.GH03377"/>
    <property type="match status" value="1"/>
</dbReference>
<sequence length="369" mass="40294">MTLQAGFIGYGFMGKAHANALARLPMFFPDVPAVERHMLCGRNEERVKAAADRFGFTHTTDDWETLVESVDVLYNLGPNGLHADPSIAALERDVHVLCEKPLASTLENAERMVEAARDSDAVAACAFNYRYVPALRLAKDLIDRGALGDVRHVRGSYLGDWQADADHPWTWRNDADLAGYGQVADVGSHTIDLVRWLVGGIDDVSGRLATQVAERPAPDGDGSRPVTTDDAYVATVSFESGAIGVLEGSSVATGHKASNTIEVIGSDGAIRFDLERLNELEVHDADGRGYERILVTDEDDPYGDRWWPAGHTIGWEHTVVHENYEFCRAIAGDGGDVVPFSEAFEVLRIVDALVESDAHGERRSLHVDD</sequence>
<gene>
    <name evidence="4" type="ORF">SAMN05192561_101843</name>
</gene>
<dbReference type="Gene3D" id="3.30.360.10">
    <property type="entry name" value="Dihydrodipicolinate Reductase, domain 2"/>
    <property type="match status" value="1"/>
</dbReference>